<sequence length="368" mass="41178">MLREYAFNEVGSLKVHGRTNGCLNPLTLFWTASGFEVNVTGSELWMEVEGDYSVQEPWISTRINGAWVSRQMVNRGRQWICLFRGRNPKTVKNVRILKDMQAMSEDPDHLLQVLALRTNGAFLPVPEKALRLEFIGDSITSGEGAIGAREEEDWVAMLFSAENDYAVMTGDRMDADVRLLSQSGWGVLTAWDNNPHGAFPSCYEEVCGLLSGQRNADLGAHQVNDFGAWQPHAVIINLGTNDCGAFSSPEWRDEASGETFQQRRLEDGSFCPEDLRRFQLAVIAFLRKLRLKNPDSYLLWVCGMLGNELCPAISEAVEEYCQESGDRRASFFELTDAVDLRGARNHPGRGAHELAARELAEKLTQLLS</sequence>
<dbReference type="GeneID" id="90531410"/>
<dbReference type="RefSeq" id="WP_066861216.1">
    <property type="nucleotide sequence ID" value="NZ_CABKVV010000011.1"/>
</dbReference>
<dbReference type="InterPro" id="IPR052762">
    <property type="entry name" value="PCW_deacetylase/CE"/>
</dbReference>
<evidence type="ECO:0000313" key="3">
    <source>
        <dbReference type="Proteomes" id="UP001524473"/>
    </source>
</evidence>
<reference evidence="2 3" key="1">
    <citation type="submission" date="2022-06" db="EMBL/GenBank/DDBJ databases">
        <title>Isolation of gut microbiota from human fecal samples.</title>
        <authorList>
            <person name="Pamer E.G."/>
            <person name="Barat B."/>
            <person name="Waligurski E."/>
            <person name="Medina S."/>
            <person name="Paddock L."/>
            <person name="Mostad J."/>
        </authorList>
    </citation>
    <scope>NUCLEOTIDE SEQUENCE [LARGE SCALE GENOMIC DNA]</scope>
    <source>
        <strain evidence="2 3">DFI.9.73</strain>
    </source>
</reference>
<name>A0ABT1S3R9_9FIRM</name>
<protein>
    <submittedName>
        <fullName evidence="2">GDSL-type esterase/lipase family protein</fullName>
    </submittedName>
</protein>
<evidence type="ECO:0000313" key="2">
    <source>
        <dbReference type="EMBL" id="MCQ4841584.1"/>
    </source>
</evidence>
<feature type="domain" description="SGNH hydrolase-type esterase" evidence="1">
    <location>
        <begin position="134"/>
        <end position="329"/>
    </location>
</feature>
<dbReference type="Gene3D" id="3.40.50.1110">
    <property type="entry name" value="SGNH hydrolase"/>
    <property type="match status" value="1"/>
</dbReference>
<gene>
    <name evidence="2" type="ORF">NE695_16865</name>
</gene>
<keyword evidence="3" id="KW-1185">Reference proteome</keyword>
<proteinExistence type="predicted"/>
<accession>A0ABT1S3R9</accession>
<dbReference type="Gene3D" id="2.60.120.260">
    <property type="entry name" value="Galactose-binding domain-like"/>
    <property type="match status" value="1"/>
</dbReference>
<dbReference type="PANTHER" id="PTHR37834">
    <property type="entry name" value="GDSL-LIKE LIPASE/ACYLHYDROLASE DOMAIN PROTEIN (AFU_ORTHOLOGUE AFUA_2G00620)"/>
    <property type="match status" value="1"/>
</dbReference>
<comment type="caution">
    <text evidence="2">The sequence shown here is derived from an EMBL/GenBank/DDBJ whole genome shotgun (WGS) entry which is preliminary data.</text>
</comment>
<dbReference type="InterPro" id="IPR036514">
    <property type="entry name" value="SGNH_hydro_sf"/>
</dbReference>
<dbReference type="PANTHER" id="PTHR37834:SF2">
    <property type="entry name" value="ESTERASE, SGNH HYDROLASE-TYPE"/>
    <property type="match status" value="1"/>
</dbReference>
<dbReference type="SUPFAM" id="SSF52266">
    <property type="entry name" value="SGNH hydrolase"/>
    <property type="match status" value="1"/>
</dbReference>
<dbReference type="InterPro" id="IPR013830">
    <property type="entry name" value="SGNH_hydro"/>
</dbReference>
<organism evidence="2 3">
    <name type="scientific">Neglectibacter timonensis</name>
    <dbReference type="NCBI Taxonomy" id="1776382"/>
    <lineage>
        <taxon>Bacteria</taxon>
        <taxon>Bacillati</taxon>
        <taxon>Bacillota</taxon>
        <taxon>Clostridia</taxon>
        <taxon>Eubacteriales</taxon>
        <taxon>Oscillospiraceae</taxon>
        <taxon>Neglectibacter</taxon>
    </lineage>
</organism>
<dbReference type="EMBL" id="JANFZH010000057">
    <property type="protein sequence ID" value="MCQ4841584.1"/>
    <property type="molecule type" value="Genomic_DNA"/>
</dbReference>
<evidence type="ECO:0000259" key="1">
    <source>
        <dbReference type="Pfam" id="PF13472"/>
    </source>
</evidence>
<dbReference type="Pfam" id="PF13472">
    <property type="entry name" value="Lipase_GDSL_2"/>
    <property type="match status" value="1"/>
</dbReference>
<dbReference type="Proteomes" id="UP001524473">
    <property type="component" value="Unassembled WGS sequence"/>
</dbReference>